<dbReference type="EMBL" id="AP014685">
    <property type="protein sequence ID" value="BAR60727.1"/>
    <property type="molecule type" value="Genomic_DNA"/>
</dbReference>
<evidence type="ECO:0000313" key="2">
    <source>
        <dbReference type="Proteomes" id="UP000063308"/>
    </source>
</evidence>
<reference evidence="1 2" key="1">
    <citation type="submission" date="2014-11" db="EMBL/GenBank/DDBJ databases">
        <title>Symbiosis island explosion on the genome of extra-slow-growing strains of soybean bradyrhizobia with massive insertion sequences.</title>
        <authorList>
            <person name="Iida T."/>
            <person name="Minamisawa K."/>
        </authorList>
    </citation>
    <scope>NUCLEOTIDE SEQUENCE [LARGE SCALE GENOMIC DNA]</scope>
    <source>
        <strain evidence="1 2">NK6</strain>
    </source>
</reference>
<protein>
    <submittedName>
        <fullName evidence="1">Uncharacterized protein</fullName>
    </submittedName>
</protein>
<accession>A0A0E4BTY0</accession>
<proteinExistence type="predicted"/>
<organism evidence="1 2">
    <name type="scientific">Bradyrhizobium diazoefficiens</name>
    <dbReference type="NCBI Taxonomy" id="1355477"/>
    <lineage>
        <taxon>Bacteria</taxon>
        <taxon>Pseudomonadati</taxon>
        <taxon>Pseudomonadota</taxon>
        <taxon>Alphaproteobacteria</taxon>
        <taxon>Hyphomicrobiales</taxon>
        <taxon>Nitrobacteraceae</taxon>
        <taxon>Bradyrhizobium</taxon>
    </lineage>
</organism>
<gene>
    <name evidence="1" type="ORF">NK6_7576</name>
</gene>
<dbReference type="Proteomes" id="UP000063308">
    <property type="component" value="Chromosome"/>
</dbReference>
<name>A0A0E4BTY0_9BRAD</name>
<dbReference type="AlphaFoldDB" id="A0A0E4BTY0"/>
<sequence>MDNPAARASAADAQTMNLRDWVISSLLTVCPV</sequence>
<evidence type="ECO:0000313" key="1">
    <source>
        <dbReference type="EMBL" id="BAR60727.1"/>
    </source>
</evidence>